<accession>A0A6I5RUZ9</accession>
<dbReference type="SUPFAM" id="SSF109604">
    <property type="entry name" value="HD-domain/PDEase-like"/>
    <property type="match status" value="1"/>
</dbReference>
<dbReference type="PANTHER" id="PTHR43155">
    <property type="entry name" value="CYCLIC DI-GMP PHOSPHODIESTERASE PA4108-RELATED"/>
    <property type="match status" value="1"/>
</dbReference>
<feature type="domain" description="HD-GYP" evidence="1">
    <location>
        <begin position="1"/>
        <end position="146"/>
    </location>
</feature>
<gene>
    <name evidence="2" type="ORF">G3O07_18335</name>
</gene>
<proteinExistence type="predicted"/>
<protein>
    <submittedName>
        <fullName evidence="2">HD domain-containing protein</fullName>
    </submittedName>
</protein>
<evidence type="ECO:0000313" key="3">
    <source>
        <dbReference type="Proteomes" id="UP000471751"/>
    </source>
</evidence>
<sequence>MPEHLYNRGELYNLSIGRGTLVEEERYKINEHIIQTLIMLDKLPFPRHLRRVPEIAGGHHEKMDGTGYPKGLTRDQMSIPARMMAIADIFEALTAVDRPYKQGKTLSEAIRIMGFMRKDQHIDAELFSLFLRSGTYRTYAERYMPPALIDEVDIAAYL</sequence>
<name>A0A6I5RUZ9_9PSED</name>
<reference evidence="2 3" key="1">
    <citation type="submission" date="2020-02" db="EMBL/GenBank/DDBJ databases">
        <title>Broccoli isolated Pseudomonas sp.</title>
        <authorList>
            <person name="Fujikawa T."/>
            <person name="Sawada H."/>
        </authorList>
    </citation>
    <scope>NUCLEOTIDE SEQUENCE [LARGE SCALE GENOMIC DNA]</scope>
    <source>
        <strain evidence="2 3">JCM 32154</strain>
    </source>
</reference>
<dbReference type="InterPro" id="IPR003607">
    <property type="entry name" value="HD/PDEase_dom"/>
</dbReference>
<dbReference type="InterPro" id="IPR037522">
    <property type="entry name" value="HD_GYP_dom"/>
</dbReference>
<dbReference type="CDD" id="cd00077">
    <property type="entry name" value="HDc"/>
    <property type="match status" value="1"/>
</dbReference>
<dbReference type="Proteomes" id="UP000471751">
    <property type="component" value="Unassembled WGS sequence"/>
</dbReference>
<dbReference type="PANTHER" id="PTHR43155:SF2">
    <property type="entry name" value="CYCLIC DI-GMP PHOSPHODIESTERASE PA4108"/>
    <property type="match status" value="1"/>
</dbReference>
<evidence type="ECO:0000259" key="1">
    <source>
        <dbReference type="PROSITE" id="PS51832"/>
    </source>
</evidence>
<dbReference type="PROSITE" id="PS51832">
    <property type="entry name" value="HD_GYP"/>
    <property type="match status" value="1"/>
</dbReference>
<keyword evidence="3" id="KW-1185">Reference proteome</keyword>
<organism evidence="2 3">
    <name type="scientific">Pseudomonas laurentiana</name>
    <dbReference type="NCBI Taxonomy" id="2364649"/>
    <lineage>
        <taxon>Bacteria</taxon>
        <taxon>Pseudomonadati</taxon>
        <taxon>Pseudomonadota</taxon>
        <taxon>Gammaproteobacteria</taxon>
        <taxon>Pseudomonadales</taxon>
        <taxon>Pseudomonadaceae</taxon>
        <taxon>Pseudomonas</taxon>
    </lineage>
</organism>
<dbReference type="GO" id="GO:0008081">
    <property type="term" value="F:phosphoric diester hydrolase activity"/>
    <property type="evidence" value="ECO:0007669"/>
    <property type="project" value="UniProtKB-ARBA"/>
</dbReference>
<comment type="caution">
    <text evidence="2">The sequence shown here is derived from an EMBL/GenBank/DDBJ whole genome shotgun (WGS) entry which is preliminary data.</text>
</comment>
<dbReference type="Gene3D" id="1.10.3210.10">
    <property type="entry name" value="Hypothetical protein af1432"/>
    <property type="match status" value="1"/>
</dbReference>
<dbReference type="EMBL" id="JAAHBT010000224">
    <property type="protein sequence ID" value="NES11251.1"/>
    <property type="molecule type" value="Genomic_DNA"/>
</dbReference>
<dbReference type="Pfam" id="PF13487">
    <property type="entry name" value="HD_5"/>
    <property type="match status" value="1"/>
</dbReference>
<evidence type="ECO:0000313" key="2">
    <source>
        <dbReference type="EMBL" id="NES11251.1"/>
    </source>
</evidence>
<dbReference type="AlphaFoldDB" id="A0A6I5RUZ9"/>